<dbReference type="PRINTS" id="PR00405">
    <property type="entry name" value="REVINTRACTNG"/>
</dbReference>
<evidence type="ECO:0000313" key="7">
    <source>
        <dbReference type="Proteomes" id="UP000078046"/>
    </source>
</evidence>
<gene>
    <name evidence="6" type="ORF">A3Q56_05227</name>
</gene>
<dbReference type="Proteomes" id="UP000078046">
    <property type="component" value="Unassembled WGS sequence"/>
</dbReference>
<dbReference type="GO" id="GO:0005096">
    <property type="term" value="F:GTPase activator activity"/>
    <property type="evidence" value="ECO:0007669"/>
    <property type="project" value="InterPro"/>
</dbReference>
<dbReference type="Gene3D" id="1.25.40.20">
    <property type="entry name" value="Ankyrin repeat-containing domain"/>
    <property type="match status" value="1"/>
</dbReference>
<dbReference type="PANTHER" id="PTHR46097">
    <property type="entry name" value="G PROTEIN-COUPLED RECEPTOR KINASE INTERACTING ARFGAP"/>
    <property type="match status" value="1"/>
</dbReference>
<dbReference type="EMBL" id="LWCA01000775">
    <property type="protein sequence ID" value="OAF66989.1"/>
    <property type="molecule type" value="Genomic_DNA"/>
</dbReference>
<feature type="compositionally biased region" description="Low complexity" evidence="4">
    <location>
        <begin position="385"/>
        <end position="397"/>
    </location>
</feature>
<dbReference type="SMART" id="SM00105">
    <property type="entry name" value="ArfGap"/>
    <property type="match status" value="1"/>
</dbReference>
<dbReference type="SUPFAM" id="SSF57863">
    <property type="entry name" value="ArfGap/RecO-like zinc finger"/>
    <property type="match status" value="1"/>
</dbReference>
<dbReference type="Pfam" id="PF01412">
    <property type="entry name" value="ArfGap"/>
    <property type="match status" value="1"/>
</dbReference>
<proteinExistence type="predicted"/>
<feature type="region of interest" description="Disordered" evidence="4">
    <location>
        <begin position="371"/>
        <end position="398"/>
    </location>
</feature>
<dbReference type="Gene3D" id="1.10.220.150">
    <property type="entry name" value="Arf GTPase activating protein"/>
    <property type="match status" value="1"/>
</dbReference>
<keyword evidence="7" id="KW-1185">Reference proteome</keyword>
<reference evidence="6 7" key="1">
    <citation type="submission" date="2016-04" db="EMBL/GenBank/DDBJ databases">
        <title>The genome of Intoshia linei affirms orthonectids as highly simplified spiralians.</title>
        <authorList>
            <person name="Mikhailov K.V."/>
            <person name="Slusarev G.S."/>
            <person name="Nikitin M.A."/>
            <person name="Logacheva M.D."/>
            <person name="Penin A."/>
            <person name="Aleoshin V."/>
            <person name="Panchin Y.V."/>
        </authorList>
    </citation>
    <scope>NUCLEOTIDE SEQUENCE [LARGE SCALE GENOMIC DNA]</scope>
    <source>
        <strain evidence="6">Intl2013</strain>
        <tissue evidence="6">Whole animal</tissue>
    </source>
</reference>
<keyword evidence="2" id="KW-0862">Zinc</keyword>
<protein>
    <recommendedName>
        <fullName evidence="5">Arf-GAP domain-containing protein</fullName>
    </recommendedName>
</protein>
<evidence type="ECO:0000256" key="1">
    <source>
        <dbReference type="ARBA" id="ARBA00022723"/>
    </source>
</evidence>
<feature type="compositionally biased region" description="Polar residues" evidence="4">
    <location>
        <begin position="371"/>
        <end position="384"/>
    </location>
</feature>
<dbReference type="InterPro" id="IPR037278">
    <property type="entry name" value="ARFGAP/RecO"/>
</dbReference>
<dbReference type="PROSITE" id="PS50115">
    <property type="entry name" value="ARFGAP"/>
    <property type="match status" value="1"/>
</dbReference>
<accession>A0A177AYA9</accession>
<dbReference type="AlphaFoldDB" id="A0A177AYA9"/>
<dbReference type="InterPro" id="IPR036770">
    <property type="entry name" value="Ankyrin_rpt-contain_sf"/>
</dbReference>
<dbReference type="GO" id="GO:0008277">
    <property type="term" value="P:regulation of G protein-coupled receptor signaling pathway"/>
    <property type="evidence" value="ECO:0007669"/>
    <property type="project" value="TreeGrafter"/>
</dbReference>
<evidence type="ECO:0000259" key="5">
    <source>
        <dbReference type="PROSITE" id="PS50115"/>
    </source>
</evidence>
<dbReference type="GO" id="GO:0008270">
    <property type="term" value="F:zinc ion binding"/>
    <property type="evidence" value="ECO:0007669"/>
    <property type="project" value="UniProtKB-KW"/>
</dbReference>
<feature type="domain" description="Arf-GAP" evidence="5">
    <location>
        <begin position="1"/>
        <end position="130"/>
    </location>
</feature>
<dbReference type="Pfam" id="PF08518">
    <property type="entry name" value="GIT_SHD"/>
    <property type="match status" value="1"/>
</dbReference>
<dbReference type="InterPro" id="IPR038508">
    <property type="entry name" value="ArfGAP_dom_sf"/>
</dbReference>
<keyword evidence="1" id="KW-0479">Metal-binding</keyword>
<dbReference type="OrthoDB" id="5588096at2759"/>
<dbReference type="GO" id="GO:0031267">
    <property type="term" value="F:small GTPase binding"/>
    <property type="evidence" value="ECO:0007669"/>
    <property type="project" value="TreeGrafter"/>
</dbReference>
<dbReference type="GO" id="GO:0007420">
    <property type="term" value="P:brain development"/>
    <property type="evidence" value="ECO:0007669"/>
    <property type="project" value="InterPro"/>
</dbReference>
<keyword evidence="3" id="KW-0863">Zinc-finger</keyword>
<organism evidence="6 7">
    <name type="scientific">Intoshia linei</name>
    <dbReference type="NCBI Taxonomy" id="1819745"/>
    <lineage>
        <taxon>Eukaryota</taxon>
        <taxon>Metazoa</taxon>
        <taxon>Spiralia</taxon>
        <taxon>Lophotrochozoa</taxon>
        <taxon>Mesozoa</taxon>
        <taxon>Orthonectida</taxon>
        <taxon>Rhopaluridae</taxon>
        <taxon>Intoshia</taxon>
    </lineage>
</organism>
<dbReference type="InterPro" id="IPR013724">
    <property type="entry name" value="GIT_SHD"/>
</dbReference>
<dbReference type="InterPro" id="IPR047161">
    <property type="entry name" value="GIT-like"/>
</dbReference>
<dbReference type="InterPro" id="IPR001164">
    <property type="entry name" value="ArfGAP_dom"/>
</dbReference>
<dbReference type="PANTHER" id="PTHR46097:SF3">
    <property type="entry name" value="ARF GTPASE-ACTIVATING PROTEIN GIT"/>
    <property type="match status" value="1"/>
</dbReference>
<sequence length="642" mass="74313">MDPIIVKKFVCDDCGDVDVYWCSLNLGVFICNQCAIVHRKLGRHISNIKTIYRGRWHPNLIKLITKLNTQGSNDFWEYFLSQPQRMSPDINATYKPNKDSTLTVKEKFINSKYLDVRFLDSTIYNYTSEELNNYLHRAVMRDNLVTTLQLLNFGADPNYFSTETNLYTLHQACSKGCALQAEMLIIYGADYSMQDDSNFTAVEYSINNNHLELGQRMHEINYELTDSITHYLCNETPTHRNSCDFIVPKIIEDNKEIDVQKKQKSLEKIKSMNSQHFLDLATDIYDECIRRHNEFLHKKLMETKETIVGYLPKNENLPAHRNKTRKCLSLISEKKMAYLIIDILNEAICRLNIVNKPMENVKYMNISSGIKSDSHSNTSAYTHDNTSSNSLQSSTSSDTKVKGYYDFVDEYKLKFEKLNSTNAYLMAKVERLNVMIEKLCKVNGKESDEVKNLNFEKNQLCKKISKKVDLNDSRISSIKNFQINKNTSYAASRKSFKNYELMKRYFISHFYAIGDKSFVTNGDSKFISILSENDEDLILSKVIHIHEAISNFLNNMKNFSDRESYVKHSTNIKDLITDLKTVVEMTCNDLIFPTKVKDLNNLATDLYNSTVSKSLETIMQKANSVANLVKEFITLHRKKQNL</sequence>
<evidence type="ECO:0000256" key="2">
    <source>
        <dbReference type="ARBA" id="ARBA00022833"/>
    </source>
</evidence>
<dbReference type="SUPFAM" id="SSF48403">
    <property type="entry name" value="Ankyrin repeat"/>
    <property type="match status" value="1"/>
</dbReference>
<evidence type="ECO:0000313" key="6">
    <source>
        <dbReference type="EMBL" id="OAF66989.1"/>
    </source>
</evidence>
<evidence type="ECO:0000256" key="3">
    <source>
        <dbReference type="PROSITE-ProRule" id="PRU00288"/>
    </source>
</evidence>
<dbReference type="GO" id="GO:0032012">
    <property type="term" value="P:regulation of ARF protein signal transduction"/>
    <property type="evidence" value="ECO:0007669"/>
    <property type="project" value="InterPro"/>
</dbReference>
<evidence type="ECO:0000256" key="4">
    <source>
        <dbReference type="SAM" id="MobiDB-lite"/>
    </source>
</evidence>
<comment type="caution">
    <text evidence="6">The sequence shown here is derived from an EMBL/GenBank/DDBJ whole genome shotgun (WGS) entry which is preliminary data.</text>
</comment>
<name>A0A177AYA9_9BILA</name>